<dbReference type="Ensembl" id="ENSCSRT00000009338.1">
    <property type="protein sequence ID" value="ENSCSRP00000009029.1"/>
    <property type="gene ID" value="ENSCSRG00000006749.1"/>
</dbReference>
<dbReference type="Proteomes" id="UP000694403">
    <property type="component" value="Unplaced"/>
</dbReference>
<dbReference type="PANTHER" id="PTHR14375:SF2">
    <property type="entry name" value="SIMILAR TO RIKEN CDNA 4931414P19"/>
    <property type="match status" value="1"/>
</dbReference>
<feature type="compositionally biased region" description="Pro residues" evidence="1">
    <location>
        <begin position="130"/>
        <end position="142"/>
    </location>
</feature>
<reference evidence="2" key="2">
    <citation type="submission" date="2025-09" db="UniProtKB">
        <authorList>
            <consortium name="Ensembl"/>
        </authorList>
    </citation>
    <scope>IDENTIFICATION</scope>
</reference>
<dbReference type="PANTHER" id="PTHR14375">
    <property type="entry name" value="SIMILAR TO RIKEN CDNA 4931414P19"/>
    <property type="match status" value="1"/>
</dbReference>
<accession>A0A8C3S3D0</accession>
<name>A0A8C3S3D0_CHESE</name>
<proteinExistence type="predicted"/>
<keyword evidence="3" id="KW-1185">Reference proteome</keyword>
<evidence type="ECO:0000313" key="3">
    <source>
        <dbReference type="Proteomes" id="UP000694403"/>
    </source>
</evidence>
<dbReference type="Pfam" id="PF15394">
    <property type="entry name" value="DUF4616"/>
    <property type="match status" value="1"/>
</dbReference>
<sequence>MVLVSIQELLGSDGLWESRQPPLDARGTSLKGNTRAEGGLSGYCRSGVRGTPVLWRGPRGLRVRSEGHCGEIPGGCGSGVRGTTVLWGVPGGCRSGVRCTVRPDASLPQVLEELPPLEVPLQRVVVPAFPTTPSPSPQPVGEPSPSGSEELPPCTALEDGGPGEPRFSLGFTSGPCRSRSSGHKNARRKRDLVLSKLVHNVHNHITNQRRFNGSESIKSSWNIGVVKFLLEKLRHELVTSQHNYTDKELKGERVFTPCPPPCPLARFQPDL</sequence>
<organism evidence="2 3">
    <name type="scientific">Chelydra serpentina</name>
    <name type="common">Snapping turtle</name>
    <name type="synonym">Testudo serpentina</name>
    <dbReference type="NCBI Taxonomy" id="8475"/>
    <lineage>
        <taxon>Eukaryota</taxon>
        <taxon>Metazoa</taxon>
        <taxon>Chordata</taxon>
        <taxon>Craniata</taxon>
        <taxon>Vertebrata</taxon>
        <taxon>Euteleostomi</taxon>
        <taxon>Archelosauria</taxon>
        <taxon>Testudinata</taxon>
        <taxon>Testudines</taxon>
        <taxon>Cryptodira</taxon>
        <taxon>Durocryptodira</taxon>
        <taxon>Americhelydia</taxon>
        <taxon>Chelydroidea</taxon>
        <taxon>Chelydridae</taxon>
        <taxon>Chelydra</taxon>
    </lineage>
</organism>
<feature type="compositionally biased region" description="Low complexity" evidence="1">
    <location>
        <begin position="143"/>
        <end position="153"/>
    </location>
</feature>
<dbReference type="InterPro" id="IPR028101">
    <property type="entry name" value="DUF4616"/>
</dbReference>
<reference evidence="2" key="1">
    <citation type="submission" date="2025-08" db="UniProtKB">
        <authorList>
            <consortium name="Ensembl"/>
        </authorList>
    </citation>
    <scope>IDENTIFICATION</scope>
</reference>
<protein>
    <submittedName>
        <fullName evidence="2">Uncharacterized protein</fullName>
    </submittedName>
</protein>
<evidence type="ECO:0000256" key="1">
    <source>
        <dbReference type="SAM" id="MobiDB-lite"/>
    </source>
</evidence>
<dbReference type="AlphaFoldDB" id="A0A8C3S3D0"/>
<evidence type="ECO:0000313" key="2">
    <source>
        <dbReference type="Ensembl" id="ENSCSRP00000009029.1"/>
    </source>
</evidence>
<feature type="region of interest" description="Disordered" evidence="1">
    <location>
        <begin position="128"/>
        <end position="187"/>
    </location>
</feature>